<evidence type="ECO:0000313" key="3">
    <source>
        <dbReference type="Proteomes" id="UP000253209"/>
    </source>
</evidence>
<feature type="signal peptide" evidence="1">
    <location>
        <begin position="1"/>
        <end position="19"/>
    </location>
</feature>
<comment type="caution">
    <text evidence="2">The sequence shown here is derived from an EMBL/GenBank/DDBJ whole genome shotgun (WGS) entry which is preliminary data.</text>
</comment>
<dbReference type="Proteomes" id="UP000253209">
    <property type="component" value="Unassembled WGS sequence"/>
</dbReference>
<organism evidence="2 3">
    <name type="scientific">Mucilaginibacter hurinus</name>
    <dbReference type="NCBI Taxonomy" id="2201324"/>
    <lineage>
        <taxon>Bacteria</taxon>
        <taxon>Pseudomonadati</taxon>
        <taxon>Bacteroidota</taxon>
        <taxon>Sphingobacteriia</taxon>
        <taxon>Sphingobacteriales</taxon>
        <taxon>Sphingobacteriaceae</taxon>
        <taxon>Mucilaginibacter</taxon>
    </lineage>
</organism>
<evidence type="ECO:0000313" key="2">
    <source>
        <dbReference type="EMBL" id="RCH54724.1"/>
    </source>
</evidence>
<reference evidence="2 3" key="1">
    <citation type="submission" date="2018-05" db="EMBL/GenBank/DDBJ databases">
        <title>Mucilaginibacter hurinus sp. nov., isolated from briquette warehouse soil.</title>
        <authorList>
            <person name="Choi L."/>
        </authorList>
    </citation>
    <scope>NUCLEOTIDE SEQUENCE [LARGE SCALE GENOMIC DNA]</scope>
    <source>
        <strain evidence="2 3">ZR32</strain>
    </source>
</reference>
<dbReference type="AlphaFoldDB" id="A0A367GMM6"/>
<sequence>MKKALSLITLLLAVFNLSAQKKIIFNINYLPNNNYAVSTKMDMNMTMDFKGDTAQIKAMKGSGVKMPMVMIMNYDMQIGVKAGKKDAKNEYPVVMTYDKMDITGTMNGEKIPIPATPLNGAKIYARYDASGGIKIDSMPGKILDEPTKQAVINSITELQGQFKFPAEGIAVGQTFKQDVPMSMPVAGKNMEMLINTAYKLNNIVNDIAYFDVDQSLTMEVPMNNGASMKMKGGGKGKMEYSLKTRFINIYSSDFNFGYTMDVNKVVMEGNADMKFVYTVNVN</sequence>
<dbReference type="EMBL" id="QGDC01000005">
    <property type="protein sequence ID" value="RCH54724.1"/>
    <property type="molecule type" value="Genomic_DNA"/>
</dbReference>
<keyword evidence="3" id="KW-1185">Reference proteome</keyword>
<accession>A0A367GMM6</accession>
<dbReference type="RefSeq" id="WP_114005050.1">
    <property type="nucleotide sequence ID" value="NZ_QGDC01000005.1"/>
</dbReference>
<protein>
    <submittedName>
        <fullName evidence="2">Uncharacterized protein</fullName>
    </submittedName>
</protein>
<name>A0A367GMM6_9SPHI</name>
<evidence type="ECO:0000256" key="1">
    <source>
        <dbReference type="SAM" id="SignalP"/>
    </source>
</evidence>
<proteinExistence type="predicted"/>
<gene>
    <name evidence="2" type="ORF">DJ568_09545</name>
</gene>
<dbReference type="OrthoDB" id="1376102at2"/>
<keyword evidence="1" id="KW-0732">Signal</keyword>
<feature type="chain" id="PRO_5016603596" evidence="1">
    <location>
        <begin position="20"/>
        <end position="282"/>
    </location>
</feature>